<evidence type="ECO:0000256" key="7">
    <source>
        <dbReference type="HAMAP-Rule" id="MF_01895"/>
    </source>
</evidence>
<evidence type="ECO:0000256" key="2">
    <source>
        <dbReference type="ARBA" id="ARBA00022490"/>
    </source>
</evidence>
<dbReference type="NCBIfam" id="TIGR00358">
    <property type="entry name" value="3_prime_RNase"/>
    <property type="match status" value="1"/>
</dbReference>
<dbReference type="OrthoDB" id="5800376at2"/>
<proteinExistence type="inferred from homology"/>
<dbReference type="CDD" id="cd04471">
    <property type="entry name" value="S1_RNase_R"/>
    <property type="match status" value="1"/>
</dbReference>
<dbReference type="HAMAP" id="MF_01895">
    <property type="entry name" value="RNase_R"/>
    <property type="match status" value="1"/>
</dbReference>
<keyword evidence="5 7" id="KW-0269">Exonuclease</keyword>
<comment type="catalytic activity">
    <reaction evidence="1 7">
        <text>Exonucleolytic cleavage in the 3'- to 5'-direction to yield nucleoside 5'-phosphates.</text>
        <dbReference type="EC" id="3.1.13.1"/>
    </reaction>
</comment>
<dbReference type="PROSITE" id="PS50126">
    <property type="entry name" value="S1"/>
    <property type="match status" value="1"/>
</dbReference>
<dbReference type="GO" id="GO:0008859">
    <property type="term" value="F:exoribonuclease II activity"/>
    <property type="evidence" value="ECO:0007669"/>
    <property type="project" value="UniProtKB-UniRule"/>
</dbReference>
<dbReference type="EMBL" id="SRYE01000002">
    <property type="protein sequence ID" value="TGY62432.1"/>
    <property type="molecule type" value="Genomic_DNA"/>
</dbReference>
<dbReference type="RefSeq" id="WP_136012162.1">
    <property type="nucleotide sequence ID" value="NZ_SRYE01000002.1"/>
</dbReference>
<organism evidence="10 11">
    <name type="scientific">Muricaecibacterium torontonense</name>
    <dbReference type="NCBI Taxonomy" id="3032871"/>
    <lineage>
        <taxon>Bacteria</taxon>
        <taxon>Bacillati</taxon>
        <taxon>Actinomycetota</taxon>
        <taxon>Coriobacteriia</taxon>
        <taxon>Coriobacteriales</taxon>
        <taxon>Atopobiaceae</taxon>
        <taxon>Muricaecibacterium</taxon>
    </lineage>
</organism>
<dbReference type="InterPro" id="IPR011805">
    <property type="entry name" value="RNase_R"/>
</dbReference>
<evidence type="ECO:0000313" key="11">
    <source>
        <dbReference type="Proteomes" id="UP000310263"/>
    </source>
</evidence>
<dbReference type="InterPro" id="IPR004476">
    <property type="entry name" value="RNase_II/RNase_R"/>
</dbReference>
<sequence length="678" mass="73489">MAKGRSSASRRRPPHTRRKHHGALTGTLKVVRPGAGEVITAEGTFPLASGGLREGMNGDTVGVTVSAGRDGHKLARVQTVIERATSSFLGIYQPLDPLGVVTPLDERIRRDFFVLPDDLSAERLGVAGNDVVVARILEYPKRGEAGVVTLEERVGAPEEIDVAIESVIARHSLPVAFPARAQEEASCVVADTQGALAEPGTRDLRDQLLVTVDPATARDFDDAVFARKTPKGYELTVAIADVTRYVGWGSSMDVEARKRTCSVYLADRVLPMLPEELSCDVCSLRPGEDRCAMAVVMELDRQGALLGAQPAKAVICSAARFSYDQVDAFLDQGASPQDLAGVVRPDSQEQVAQSLVTLDELAAKRRALRHQRGSIDFASSESKVELDEAGTPIGVTVRTATRATSLIEEAMLCANEAVAAILSAARVPAAFRVHEPPSPDDLAKVVPILAEFDLVDSLQAQAVAAGNPFAIEGVLERAAGTPYELLVSTLLLRAQKKAIYLPRNDGHYALGATAYCHFTSPIRRYPDVVVHRALKAWMSHQTQSREMRQQDKLLPQLCRDCSEGERTAAAAEYESQRIKMAELYSERIGAIETGIVSGCERYGLFVRLSATGAEGLLPVRALGDQWFTYDEKHLQLVGEDDGRLWRLGQPVAVQVSGVDVERGRIDFALAPQPKENHR</sequence>
<dbReference type="GO" id="GO:0006402">
    <property type="term" value="P:mRNA catabolic process"/>
    <property type="evidence" value="ECO:0007669"/>
    <property type="project" value="TreeGrafter"/>
</dbReference>
<reference evidence="10 11" key="1">
    <citation type="submission" date="2019-04" db="EMBL/GenBank/DDBJ databases">
        <title>Microbes associate with the intestines of laboratory mice.</title>
        <authorList>
            <person name="Navarre W."/>
            <person name="Wong E."/>
            <person name="Huang K."/>
            <person name="Tropini C."/>
            <person name="Ng K."/>
            <person name="Yu B."/>
        </authorList>
    </citation>
    <scope>NUCLEOTIDE SEQUENCE [LARGE SCALE GENOMIC DNA]</scope>
    <source>
        <strain evidence="10 11">NM07_P-09</strain>
    </source>
</reference>
<gene>
    <name evidence="7" type="primary">rnr</name>
    <name evidence="10" type="ORF">E5334_03065</name>
</gene>
<dbReference type="Pfam" id="PF17876">
    <property type="entry name" value="CSD2"/>
    <property type="match status" value="1"/>
</dbReference>
<comment type="similarity">
    <text evidence="7">Belongs to the RNR ribonuclease family. RNase R subfamily.</text>
</comment>
<dbReference type="EC" id="3.1.13.1" evidence="7"/>
<dbReference type="PANTHER" id="PTHR23355">
    <property type="entry name" value="RIBONUCLEASE"/>
    <property type="match status" value="1"/>
</dbReference>
<feature type="domain" description="S1 motif" evidence="9">
    <location>
        <begin position="589"/>
        <end position="670"/>
    </location>
</feature>
<keyword evidence="11" id="KW-1185">Reference proteome</keyword>
<feature type="region of interest" description="Disordered" evidence="8">
    <location>
        <begin position="1"/>
        <end position="24"/>
    </location>
</feature>
<evidence type="ECO:0000259" key="9">
    <source>
        <dbReference type="PROSITE" id="PS50126"/>
    </source>
</evidence>
<evidence type="ECO:0000256" key="8">
    <source>
        <dbReference type="SAM" id="MobiDB-lite"/>
    </source>
</evidence>
<dbReference type="InterPro" id="IPR001900">
    <property type="entry name" value="RNase_II/R"/>
</dbReference>
<dbReference type="SUPFAM" id="SSF50249">
    <property type="entry name" value="Nucleic acid-binding proteins"/>
    <property type="match status" value="2"/>
</dbReference>
<dbReference type="PANTHER" id="PTHR23355:SF9">
    <property type="entry name" value="DIS3-LIKE EXONUCLEASE 2"/>
    <property type="match status" value="1"/>
</dbReference>
<dbReference type="Proteomes" id="UP000310263">
    <property type="component" value="Unassembled WGS sequence"/>
</dbReference>
<comment type="caution">
    <text evidence="10">The sequence shown here is derived from an EMBL/GenBank/DDBJ whole genome shotgun (WGS) entry which is preliminary data.</text>
</comment>
<keyword evidence="3 7" id="KW-0540">Nuclease</keyword>
<dbReference type="GO" id="GO:0005829">
    <property type="term" value="C:cytosol"/>
    <property type="evidence" value="ECO:0007669"/>
    <property type="project" value="TreeGrafter"/>
</dbReference>
<dbReference type="InterPro" id="IPR012340">
    <property type="entry name" value="NA-bd_OB-fold"/>
</dbReference>
<evidence type="ECO:0000256" key="1">
    <source>
        <dbReference type="ARBA" id="ARBA00001849"/>
    </source>
</evidence>
<dbReference type="SMART" id="SM00316">
    <property type="entry name" value="S1"/>
    <property type="match status" value="1"/>
</dbReference>
<dbReference type="InterPro" id="IPR040476">
    <property type="entry name" value="CSD2"/>
</dbReference>
<dbReference type="SMART" id="SM00955">
    <property type="entry name" value="RNB"/>
    <property type="match status" value="1"/>
</dbReference>
<dbReference type="Gene3D" id="2.40.50.140">
    <property type="entry name" value="Nucleic acid-binding proteins"/>
    <property type="match status" value="1"/>
</dbReference>
<accession>A0A4S2F252</accession>
<comment type="function">
    <text evidence="7">3'-5' exoribonuclease that releases 5'-nucleoside monophosphates and is involved in maturation of structured RNAs.</text>
</comment>
<dbReference type="Pfam" id="PF00773">
    <property type="entry name" value="RNB"/>
    <property type="match status" value="1"/>
</dbReference>
<evidence type="ECO:0000256" key="3">
    <source>
        <dbReference type="ARBA" id="ARBA00022722"/>
    </source>
</evidence>
<comment type="subcellular location">
    <subcellularLocation>
        <location evidence="7">Cytoplasm</location>
    </subcellularLocation>
</comment>
<keyword evidence="2 7" id="KW-0963">Cytoplasm</keyword>
<dbReference type="InterPro" id="IPR003029">
    <property type="entry name" value="S1_domain"/>
</dbReference>
<feature type="compositionally biased region" description="Basic residues" evidence="8">
    <location>
        <begin position="8"/>
        <end position="22"/>
    </location>
</feature>
<dbReference type="GO" id="GO:0003723">
    <property type="term" value="F:RNA binding"/>
    <property type="evidence" value="ECO:0007669"/>
    <property type="project" value="UniProtKB-UniRule"/>
</dbReference>
<evidence type="ECO:0000313" key="10">
    <source>
        <dbReference type="EMBL" id="TGY62432.1"/>
    </source>
</evidence>
<evidence type="ECO:0000256" key="4">
    <source>
        <dbReference type="ARBA" id="ARBA00022801"/>
    </source>
</evidence>
<dbReference type="Pfam" id="PF00575">
    <property type="entry name" value="S1"/>
    <property type="match status" value="1"/>
</dbReference>
<evidence type="ECO:0000256" key="6">
    <source>
        <dbReference type="ARBA" id="ARBA00022884"/>
    </source>
</evidence>
<dbReference type="AlphaFoldDB" id="A0A4S2F252"/>
<evidence type="ECO:0000256" key="5">
    <source>
        <dbReference type="ARBA" id="ARBA00022839"/>
    </source>
</evidence>
<name>A0A4S2F252_9ACTN</name>
<keyword evidence="4 7" id="KW-0378">Hydrolase</keyword>
<dbReference type="InterPro" id="IPR050180">
    <property type="entry name" value="RNR_Ribonuclease"/>
</dbReference>
<protein>
    <recommendedName>
        <fullName evidence="7">Ribonuclease R</fullName>
        <shortName evidence="7">RNase R</shortName>
        <ecNumber evidence="7">3.1.13.1</ecNumber>
    </recommendedName>
</protein>
<keyword evidence="6 7" id="KW-0694">RNA-binding</keyword>